<keyword evidence="3 8" id="KW-0812">Transmembrane</keyword>
<feature type="domain" description="G-protein coupled receptors family 1 profile" evidence="9">
    <location>
        <begin position="161"/>
        <end position="292"/>
    </location>
</feature>
<dbReference type="GO" id="GO:0032870">
    <property type="term" value="P:cellular response to hormone stimulus"/>
    <property type="evidence" value="ECO:0007669"/>
    <property type="project" value="TreeGrafter"/>
</dbReference>
<evidence type="ECO:0000313" key="11">
    <source>
        <dbReference type="Proteomes" id="UP000001645"/>
    </source>
</evidence>
<dbReference type="Ensembl" id="ENSMGAT00000011777.3">
    <property type="protein sequence ID" value="ENSMGAP00000010912.3"/>
    <property type="gene ID" value="ENSMGAG00000010507.3"/>
</dbReference>
<feature type="region of interest" description="Disordered" evidence="7">
    <location>
        <begin position="312"/>
        <end position="362"/>
    </location>
</feature>
<evidence type="ECO:0000256" key="6">
    <source>
        <dbReference type="ARBA" id="ARBA00023170"/>
    </source>
</evidence>
<sequence>MIVNNQEQTRCSQEPLCDACLYLNVLGLDFSDKCLWGGKVQKQLAWQGSRHSVLCRLPPVVPPALGKALRAWGHAPGAASASQGSTAPLRTATCVTTEGSLGNFLGKRLLRHDFLKIGELPHLLQLHGVPGRGLHLPPPLCFQLFLFHTVTLRAPHNFTQCTTRGSFPQPWHETLYNMLSFSCLFLLPLLIMVCCYTRILLEISRRMGSSLFSSSDVPLRCSGSNIPRARLRTLKMSLVIVSSFIFCWTPYYLLGLWYWFCPRAMQEKVPPSLSHILFIFGLFNACLDPITYGLFTIPFQRRCSCPCGHSPEPEPPSSATASFQCSASSLRGRQSTGGTEGPQPPIELGLPTGASSCQSSAP</sequence>
<evidence type="ECO:0000256" key="4">
    <source>
        <dbReference type="ARBA" id="ARBA00022989"/>
    </source>
</evidence>
<dbReference type="Gene3D" id="1.20.1070.10">
    <property type="entry name" value="Rhodopsin 7-helix transmembrane proteins"/>
    <property type="match status" value="1"/>
</dbReference>
<evidence type="ECO:0000256" key="5">
    <source>
        <dbReference type="ARBA" id="ARBA00023136"/>
    </source>
</evidence>
<keyword evidence="4 8" id="KW-1133">Transmembrane helix</keyword>
<feature type="transmembrane region" description="Helical" evidence="8">
    <location>
        <begin position="272"/>
        <end position="295"/>
    </location>
</feature>
<protein>
    <recommendedName>
        <fullName evidence="9">G-protein coupled receptors family 1 profile domain-containing protein</fullName>
    </recommendedName>
</protein>
<keyword evidence="5 8" id="KW-0472">Membrane</keyword>
<dbReference type="HOGENOM" id="CLU_009579_15_4_1"/>
<dbReference type="Bgee" id="ENSMGAG00000010507">
    <property type="expression patterns" value="Expressed in proventriculus and 1 other cell type or tissue"/>
</dbReference>
<dbReference type="PROSITE" id="PS50262">
    <property type="entry name" value="G_PROTEIN_RECEP_F1_2"/>
    <property type="match status" value="1"/>
</dbReference>
<dbReference type="InterPro" id="IPR017452">
    <property type="entry name" value="GPCR_Rhodpsn_7TM"/>
</dbReference>
<reference evidence="10 11" key="1">
    <citation type="journal article" date="2010" name="PLoS Biol.">
        <title>Multi-platform next-generation sequencing of the domestic turkey (Meleagris gallopavo): genome assembly and analysis.</title>
        <authorList>
            <person name="Dalloul R.A."/>
            <person name="Long J.A."/>
            <person name="Zimin A.V."/>
            <person name="Aslam L."/>
            <person name="Beal K."/>
            <person name="Blomberg L.A."/>
            <person name="Bouffard P."/>
            <person name="Burt D.W."/>
            <person name="Crasta O."/>
            <person name="Crooijmans R.P."/>
            <person name="Cooper K."/>
            <person name="Coulombe R.A."/>
            <person name="De S."/>
            <person name="Delany M.E."/>
            <person name="Dodgson J.B."/>
            <person name="Dong J.J."/>
            <person name="Evans C."/>
            <person name="Frederickson K.M."/>
            <person name="Flicek P."/>
            <person name="Florea L."/>
            <person name="Folkerts O."/>
            <person name="Groenen M.A."/>
            <person name="Harkins T.T."/>
            <person name="Herrero J."/>
            <person name="Hoffmann S."/>
            <person name="Megens H.J."/>
            <person name="Jiang A."/>
            <person name="de Jong P."/>
            <person name="Kaiser P."/>
            <person name="Kim H."/>
            <person name="Kim K.W."/>
            <person name="Kim S."/>
            <person name="Langenberger D."/>
            <person name="Lee M.K."/>
            <person name="Lee T."/>
            <person name="Mane S."/>
            <person name="Marcais G."/>
            <person name="Marz M."/>
            <person name="McElroy A.P."/>
            <person name="Modise T."/>
            <person name="Nefedov M."/>
            <person name="Notredame C."/>
            <person name="Paton I.R."/>
            <person name="Payne W.S."/>
            <person name="Pertea G."/>
            <person name="Prickett D."/>
            <person name="Puiu D."/>
            <person name="Qioa D."/>
            <person name="Raineri E."/>
            <person name="Ruffier M."/>
            <person name="Salzberg S.L."/>
            <person name="Schatz M.C."/>
            <person name="Scheuring C."/>
            <person name="Schmidt C.J."/>
            <person name="Schroeder S."/>
            <person name="Searle S.M."/>
            <person name="Smith E.J."/>
            <person name="Smith J."/>
            <person name="Sonstegard T.S."/>
            <person name="Stadler P.F."/>
            <person name="Tafer H."/>
            <person name="Tu Z.J."/>
            <person name="Van Tassell C.P."/>
            <person name="Vilella A.J."/>
            <person name="Williams K.P."/>
            <person name="Yorke J.A."/>
            <person name="Zhang L."/>
            <person name="Zhang H.B."/>
            <person name="Zhang X."/>
            <person name="Zhang Y."/>
            <person name="Reed K.M."/>
        </authorList>
    </citation>
    <scope>NUCLEOTIDE SEQUENCE [LARGE SCALE GENOMIC DNA]</scope>
</reference>
<dbReference type="PANTHER" id="PTHR24241:SF69">
    <property type="entry name" value="GONADOTROPIN-RELEASING HORMONE II RECEPTOR-RELATED"/>
    <property type="match status" value="1"/>
</dbReference>
<dbReference type="GO" id="GO:0005886">
    <property type="term" value="C:plasma membrane"/>
    <property type="evidence" value="ECO:0007669"/>
    <property type="project" value="UniProtKB-SubCell"/>
</dbReference>
<feature type="transmembrane region" description="Helical" evidence="8">
    <location>
        <begin position="238"/>
        <end position="260"/>
    </location>
</feature>
<dbReference type="SUPFAM" id="SSF81321">
    <property type="entry name" value="Family A G protein-coupled receptor-like"/>
    <property type="match status" value="1"/>
</dbReference>
<comment type="subcellular location">
    <subcellularLocation>
        <location evidence="1">Cell membrane</location>
        <topology evidence="1">Multi-pass membrane protein</topology>
    </subcellularLocation>
</comment>
<reference evidence="10" key="2">
    <citation type="submission" date="2025-08" db="UniProtKB">
        <authorList>
            <consortium name="Ensembl"/>
        </authorList>
    </citation>
    <scope>IDENTIFICATION</scope>
</reference>
<evidence type="ECO:0000313" key="10">
    <source>
        <dbReference type="Ensembl" id="ENSMGAP00000010912.3"/>
    </source>
</evidence>
<evidence type="ECO:0000256" key="8">
    <source>
        <dbReference type="SAM" id="Phobius"/>
    </source>
</evidence>
<dbReference type="Proteomes" id="UP000001645">
    <property type="component" value="Chromosome 12"/>
</dbReference>
<name>G1NDI1_MELGA</name>
<accession>G1NDI1</accession>
<dbReference type="GeneTree" id="ENSGT01130000278263"/>
<organism evidence="10 11">
    <name type="scientific">Meleagris gallopavo</name>
    <name type="common">Wild turkey</name>
    <dbReference type="NCBI Taxonomy" id="9103"/>
    <lineage>
        <taxon>Eukaryota</taxon>
        <taxon>Metazoa</taxon>
        <taxon>Chordata</taxon>
        <taxon>Craniata</taxon>
        <taxon>Vertebrata</taxon>
        <taxon>Euteleostomi</taxon>
        <taxon>Archelosauria</taxon>
        <taxon>Archosauria</taxon>
        <taxon>Dinosauria</taxon>
        <taxon>Saurischia</taxon>
        <taxon>Theropoda</taxon>
        <taxon>Coelurosauria</taxon>
        <taxon>Aves</taxon>
        <taxon>Neognathae</taxon>
        <taxon>Galloanserae</taxon>
        <taxon>Galliformes</taxon>
        <taxon>Phasianidae</taxon>
        <taxon>Meleagridinae</taxon>
        <taxon>Meleagris</taxon>
    </lineage>
</organism>
<dbReference type="InterPro" id="IPR000276">
    <property type="entry name" value="GPCR_Rhodpsn"/>
</dbReference>
<dbReference type="PRINTS" id="PR00237">
    <property type="entry name" value="GPCRRHODOPSN"/>
</dbReference>
<keyword evidence="11" id="KW-1185">Reference proteome</keyword>
<dbReference type="InParanoid" id="G1NDI1"/>
<keyword evidence="2" id="KW-1003">Cell membrane</keyword>
<dbReference type="AlphaFoldDB" id="G1NDI1"/>
<evidence type="ECO:0000256" key="1">
    <source>
        <dbReference type="ARBA" id="ARBA00004651"/>
    </source>
</evidence>
<reference evidence="10" key="3">
    <citation type="submission" date="2025-09" db="UniProtKB">
        <authorList>
            <consortium name="Ensembl"/>
        </authorList>
    </citation>
    <scope>IDENTIFICATION</scope>
</reference>
<evidence type="ECO:0000256" key="2">
    <source>
        <dbReference type="ARBA" id="ARBA00022475"/>
    </source>
</evidence>
<dbReference type="PANTHER" id="PTHR24241">
    <property type="entry name" value="NEUROPEPTIDE RECEPTOR-RELATED G-PROTEIN COUPLED RECEPTOR"/>
    <property type="match status" value="1"/>
</dbReference>
<feature type="transmembrane region" description="Helical" evidence="8">
    <location>
        <begin position="178"/>
        <end position="201"/>
    </location>
</feature>
<dbReference type="Pfam" id="PF00001">
    <property type="entry name" value="7tm_1"/>
    <property type="match status" value="1"/>
</dbReference>
<feature type="compositionally biased region" description="Polar residues" evidence="7">
    <location>
        <begin position="353"/>
        <end position="362"/>
    </location>
</feature>
<proteinExistence type="predicted"/>
<evidence type="ECO:0000256" key="3">
    <source>
        <dbReference type="ARBA" id="ARBA00022692"/>
    </source>
</evidence>
<keyword evidence="6" id="KW-0675">Receptor</keyword>
<evidence type="ECO:0000256" key="7">
    <source>
        <dbReference type="SAM" id="MobiDB-lite"/>
    </source>
</evidence>
<feature type="compositionally biased region" description="Polar residues" evidence="7">
    <location>
        <begin position="319"/>
        <end position="337"/>
    </location>
</feature>
<evidence type="ECO:0000259" key="9">
    <source>
        <dbReference type="PROSITE" id="PS50262"/>
    </source>
</evidence>
<dbReference type="GO" id="GO:0042277">
    <property type="term" value="F:peptide binding"/>
    <property type="evidence" value="ECO:0007669"/>
    <property type="project" value="TreeGrafter"/>
</dbReference>
<gene>
    <name evidence="10" type="primary">LOC100540394</name>
</gene>
<dbReference type="GO" id="GO:0004930">
    <property type="term" value="F:G protein-coupled receptor activity"/>
    <property type="evidence" value="ECO:0007669"/>
    <property type="project" value="InterPro"/>
</dbReference>